<evidence type="ECO:0000313" key="3">
    <source>
        <dbReference type="Proteomes" id="UP000440578"/>
    </source>
</evidence>
<dbReference type="EMBL" id="VIIS01000785">
    <property type="protein sequence ID" value="KAF0305033.1"/>
    <property type="molecule type" value="Genomic_DNA"/>
</dbReference>
<dbReference type="InterPro" id="IPR026913">
    <property type="entry name" value="METTL24"/>
</dbReference>
<evidence type="ECO:0000313" key="2">
    <source>
        <dbReference type="EMBL" id="KAF0305033.1"/>
    </source>
</evidence>
<dbReference type="AlphaFoldDB" id="A0A6A4WG87"/>
<proteinExistence type="predicted"/>
<sequence>MKALYNYLEHPQQCCRDLRPFGGTPGHSDGSKMVCMDAEVAPPSGSCLAYSFGVANDWSFDRAMYEHGCEVHSFDPSVNHTEGRTPFGPIFRRQGLSGDENTTREDGWIVMTLGDTMDSLGHGDRTLHYLKVDVEGAEWTWLDVEHEEVLSCVRQLAMEVHFLELQLFETEEDLFEVLDAYITSFELLRSLGFCLVSVSENPINPGRRVMPRWGEEKATLFEVLWVKR</sequence>
<gene>
    <name evidence="2" type="primary">mettl24_6</name>
    <name evidence="2" type="ORF">FJT64_023255</name>
</gene>
<accession>A0A6A4WG87</accession>
<keyword evidence="2" id="KW-0489">Methyltransferase</keyword>
<dbReference type="Proteomes" id="UP000440578">
    <property type="component" value="Unassembled WGS sequence"/>
</dbReference>
<dbReference type="PANTHER" id="PTHR32026:SF10">
    <property type="entry name" value="METHYLTRANSFERASE-LIKE PROTEIN 24-RELATED"/>
    <property type="match status" value="1"/>
</dbReference>
<dbReference type="OrthoDB" id="10006218at2759"/>
<keyword evidence="2" id="KW-0808">Transferase</keyword>
<dbReference type="GO" id="GO:0008168">
    <property type="term" value="F:methyltransferase activity"/>
    <property type="evidence" value="ECO:0007669"/>
    <property type="project" value="UniProtKB-KW"/>
</dbReference>
<protein>
    <submittedName>
        <fullName evidence="2">Methyltransferase-like protein 24</fullName>
    </submittedName>
</protein>
<feature type="domain" description="Methyltransferase" evidence="1">
    <location>
        <begin position="8"/>
        <end position="164"/>
    </location>
</feature>
<dbReference type="Pfam" id="PF13383">
    <property type="entry name" value="Methyltransf_22"/>
    <property type="match status" value="1"/>
</dbReference>
<evidence type="ECO:0000259" key="1">
    <source>
        <dbReference type="Pfam" id="PF13383"/>
    </source>
</evidence>
<name>A0A6A4WG87_AMPAM</name>
<dbReference type="InterPro" id="IPR025714">
    <property type="entry name" value="Methyltranfer_dom"/>
</dbReference>
<dbReference type="PANTHER" id="PTHR32026">
    <property type="entry name" value="METHYLTRANSFERASE-LIKE PROTEIN 24"/>
    <property type="match status" value="1"/>
</dbReference>
<comment type="caution">
    <text evidence="2">The sequence shown here is derived from an EMBL/GenBank/DDBJ whole genome shotgun (WGS) entry which is preliminary data.</text>
</comment>
<reference evidence="2 3" key="1">
    <citation type="submission" date="2019-07" db="EMBL/GenBank/DDBJ databases">
        <title>Draft genome assembly of a fouling barnacle, Amphibalanus amphitrite (Darwin, 1854): The first reference genome for Thecostraca.</title>
        <authorList>
            <person name="Kim W."/>
        </authorList>
    </citation>
    <scope>NUCLEOTIDE SEQUENCE [LARGE SCALE GENOMIC DNA]</scope>
    <source>
        <strain evidence="2">SNU_AA5</strain>
        <tissue evidence="2">Soma without cirri and trophi</tissue>
    </source>
</reference>
<keyword evidence="3" id="KW-1185">Reference proteome</keyword>
<organism evidence="2 3">
    <name type="scientific">Amphibalanus amphitrite</name>
    <name type="common">Striped barnacle</name>
    <name type="synonym">Balanus amphitrite</name>
    <dbReference type="NCBI Taxonomy" id="1232801"/>
    <lineage>
        <taxon>Eukaryota</taxon>
        <taxon>Metazoa</taxon>
        <taxon>Ecdysozoa</taxon>
        <taxon>Arthropoda</taxon>
        <taxon>Crustacea</taxon>
        <taxon>Multicrustacea</taxon>
        <taxon>Cirripedia</taxon>
        <taxon>Thoracica</taxon>
        <taxon>Thoracicalcarea</taxon>
        <taxon>Balanomorpha</taxon>
        <taxon>Balanoidea</taxon>
        <taxon>Balanidae</taxon>
        <taxon>Amphibalaninae</taxon>
        <taxon>Amphibalanus</taxon>
    </lineage>
</organism>
<dbReference type="GO" id="GO:0032259">
    <property type="term" value="P:methylation"/>
    <property type="evidence" value="ECO:0007669"/>
    <property type="project" value="UniProtKB-KW"/>
</dbReference>